<protein>
    <recommendedName>
        <fullName evidence="4">PARP</fullName>
    </recommendedName>
</protein>
<accession>A0AAV2IJJ3</accession>
<reference evidence="2 3" key="1">
    <citation type="submission" date="2024-04" db="EMBL/GenBank/DDBJ databases">
        <authorList>
            <consortium name="Genoscope - CEA"/>
            <person name="William W."/>
        </authorList>
    </citation>
    <scope>NUCLEOTIDE SEQUENCE [LARGE SCALE GENOMIC DNA]</scope>
</reference>
<name>A0AAV2IJJ3_LYMST</name>
<sequence>MLSKFIYLTIHCIENCYFNKGDVPILKMTHLEIRGSGLSHFHQVPSRQRLVRSASTSSSQKPNRHPLTKTVQTYKRPATSPQYKGSATDLRGMSLDTDLSKKLNRELKNIWNVIQKMSGHKLTIALKKYTVTSDELNQCIKSLTGRYQQLKILIDGRKKESLTVEDKFDVTLSENEVSIAVLLINSEIENILTSLENKQGKSGHTAQMHEIVTNLKTFSNIATEISQIWSGEKLNEHKLELILKKMVKLNQDLKSQKSLTLNERHIITEADIFCKLLGLNHEIGERLWSLDESYCLHQTTLYFIERWMKVAEDEINDKEVEFTSDVSGIEMSSGKREKFISTVQHLGLTKEKANQLFSTIPIEYIDQQTPSYWIMRYITNIIQYHPVFTNVLRYMYSEDKIGEWFEQNIEITKSHEMRDTSTFKIKMINHDSSEKSQTAVDAFLEEIQAEENCEVLFHGTDHKSAKSILEEGILISQGKPCQDFSSNDGFYLSYSYEKARERSSIALPHNHAVLVFKIQKSFLEVDGKKRLDLSGDKNKWEEIVTFCRKGCRYRKTKESLLGGVEFIKGPMCQNGRAVAMGEKAKGFGRTEKLQLCIRDDDYAKMFGMVENIAGAFFL</sequence>
<evidence type="ECO:0000256" key="1">
    <source>
        <dbReference type="SAM" id="MobiDB-lite"/>
    </source>
</evidence>
<organism evidence="2 3">
    <name type="scientific">Lymnaea stagnalis</name>
    <name type="common">Great pond snail</name>
    <name type="synonym">Helix stagnalis</name>
    <dbReference type="NCBI Taxonomy" id="6523"/>
    <lineage>
        <taxon>Eukaryota</taxon>
        <taxon>Metazoa</taxon>
        <taxon>Spiralia</taxon>
        <taxon>Lophotrochozoa</taxon>
        <taxon>Mollusca</taxon>
        <taxon>Gastropoda</taxon>
        <taxon>Heterobranchia</taxon>
        <taxon>Euthyneura</taxon>
        <taxon>Panpulmonata</taxon>
        <taxon>Hygrophila</taxon>
        <taxon>Lymnaeoidea</taxon>
        <taxon>Lymnaeidae</taxon>
        <taxon>Lymnaea</taxon>
    </lineage>
</organism>
<keyword evidence="3" id="KW-1185">Reference proteome</keyword>
<feature type="compositionally biased region" description="Polar residues" evidence="1">
    <location>
        <begin position="69"/>
        <end position="85"/>
    </location>
</feature>
<dbReference type="Proteomes" id="UP001497497">
    <property type="component" value="Unassembled WGS sequence"/>
</dbReference>
<dbReference type="AlphaFoldDB" id="A0AAV2IJJ3"/>
<dbReference type="Gene3D" id="3.90.175.10">
    <property type="entry name" value="Diphtheria Toxin, domain 1"/>
    <property type="match status" value="1"/>
</dbReference>
<evidence type="ECO:0008006" key="4">
    <source>
        <dbReference type="Google" id="ProtNLM"/>
    </source>
</evidence>
<proteinExistence type="predicted"/>
<evidence type="ECO:0000313" key="3">
    <source>
        <dbReference type="Proteomes" id="UP001497497"/>
    </source>
</evidence>
<dbReference type="EMBL" id="CAXITT010000801">
    <property type="protein sequence ID" value="CAL1546353.1"/>
    <property type="molecule type" value="Genomic_DNA"/>
</dbReference>
<comment type="caution">
    <text evidence="2">The sequence shown here is derived from an EMBL/GenBank/DDBJ whole genome shotgun (WGS) entry which is preliminary data.</text>
</comment>
<evidence type="ECO:0000313" key="2">
    <source>
        <dbReference type="EMBL" id="CAL1546353.1"/>
    </source>
</evidence>
<feature type="region of interest" description="Disordered" evidence="1">
    <location>
        <begin position="49"/>
        <end position="87"/>
    </location>
</feature>
<gene>
    <name evidence="2" type="ORF">GSLYS_00019730001</name>
</gene>